<dbReference type="Pfam" id="PF00698">
    <property type="entry name" value="Acyl_transf_1"/>
    <property type="match status" value="1"/>
</dbReference>
<dbReference type="InterPro" id="IPR049900">
    <property type="entry name" value="PKS_mFAS_DH"/>
</dbReference>
<name>A0A6A6XVA9_9PLEO</name>
<dbReference type="Gene3D" id="3.10.129.110">
    <property type="entry name" value="Polyketide synthase dehydratase"/>
    <property type="match status" value="1"/>
</dbReference>
<dbReference type="PROSITE" id="PS00012">
    <property type="entry name" value="PHOSPHOPANTETHEINE"/>
    <property type="match status" value="1"/>
</dbReference>
<feature type="region of interest" description="N-terminal hotdog fold" evidence="8">
    <location>
        <begin position="1284"/>
        <end position="1416"/>
    </location>
</feature>
<keyword evidence="6" id="KW-0012">Acyltransferase</keyword>
<evidence type="ECO:0000313" key="14">
    <source>
        <dbReference type="Proteomes" id="UP000799757"/>
    </source>
</evidence>
<dbReference type="Proteomes" id="UP000799757">
    <property type="component" value="Unassembled WGS sequence"/>
</dbReference>
<dbReference type="Pfam" id="PF07993">
    <property type="entry name" value="NAD_binding_4"/>
    <property type="match status" value="1"/>
</dbReference>
<dbReference type="PROSITE" id="PS52004">
    <property type="entry name" value="KS3_2"/>
    <property type="match status" value="1"/>
</dbReference>
<dbReference type="Pfam" id="PF00550">
    <property type="entry name" value="PP-binding"/>
    <property type="match status" value="2"/>
</dbReference>
<feature type="active site" description="Proton acceptor; for dehydratase activity" evidence="8">
    <location>
        <position position="1316"/>
    </location>
</feature>
<evidence type="ECO:0000256" key="7">
    <source>
        <dbReference type="ARBA" id="ARBA00055753"/>
    </source>
</evidence>
<dbReference type="InterPro" id="IPR014031">
    <property type="entry name" value="Ketoacyl_synth_C"/>
</dbReference>
<keyword evidence="4" id="KW-0677">Repeat</keyword>
<dbReference type="Gene3D" id="3.40.47.10">
    <property type="match status" value="1"/>
</dbReference>
<evidence type="ECO:0000256" key="6">
    <source>
        <dbReference type="ARBA" id="ARBA00023315"/>
    </source>
</evidence>
<dbReference type="InterPro" id="IPR018201">
    <property type="entry name" value="Ketoacyl_synth_AS"/>
</dbReference>
<proteinExistence type="predicted"/>
<dbReference type="FunFam" id="1.10.1200.10:FF:000011">
    <property type="entry name" value="Sterigmatocystin biosynthesis polyketide synthase"/>
    <property type="match status" value="2"/>
</dbReference>
<dbReference type="OrthoDB" id="329835at2759"/>
<feature type="domain" description="Ketosynthase family 3 (KS3)" evidence="11">
    <location>
        <begin position="365"/>
        <end position="803"/>
    </location>
</feature>
<sequence length="2272" mass="249420">MADFLKLYVFGDQTYDIQPRLKELLHHRDNPILEALLVKTYNAVRVEIYKLPQNIREDLPRFTSIEDLVLWSSSSKQYVPLDMAVTCIYQLGAFVIQGDNWCPGADTSRVVGLCTGMLAAAVLSCSCNMLDFVSLAADAVTVAFRTGLVVTEAANRVSAAHESDQNWSIILPDATAVEFVRKFCEQSTLPSTSKPYVSAYAPNWCTVSGPPSSLQLLIQSSNLRHARYKNIPIFGPYHAPHIHSEYDVTDIVRDISTERGSMFEQIPALSCRKQEGRLNFVTLLEAAVREILLKPIQWSGIIQGIQDWVNQAGSKPFSVVPIATTADQFVYTELRQTTLRSLMLPTRVQSKGSPEATTSNPTPKTPKLAIIGMSGRFPGAKNIDTFWDLLYQGLDVHKPAPALHWDVKTHVDPTGAGKNTSKTPFGCWLDDPAEFDARFFNISPREAPQIDPAQRLALMTAYEAIEQAGLVPDATPSTRRDRVGVFYGVTSNDWMETNSAQNIDTYFIPGGNRAFIPGRINYCFKFSGPSYAVDTACSSSLAGIHLACNSLWRGDIDTAIAGGTNVLTNPDFTAGLDRGHFLSRTGNCKTFDDTADGYCRGEGIGTVIIKRLDDALMDNDPILGVILGANTNHSAESESITRPHIGAQQAIFSKILNQGGVDPYTVGYVEMHGTGTQAGDAGEMSSVLDTFAPPLSKVEKSRKTDEQLYLGSAKANIGHGEAASGVSSLIKVLLMMQRNTIVPHCGIKTRINHRFPLDLIDRNVKIALNPVAWERSEDPCKPRRVFVNNFSAAGGNSALLIEDAPVVPGLSDSPEDLRTHQLVAVSAKNGVSLQGNLNSILRFLEQTPRVSLGQLSYTTTARRIHHPHRVILSASTTENLRTQIQTALRDKKGVNRPKGAPKILFAFTGQGALYPGMGKQLFEHFSIFRVEMNRLNHILQSLGFESVMPVIESTERDFTNFSPIAVHLASVCLQIAMNKTLSSWNITPNAVVGHSLGEYAALNAAGVLSDADTIYLVGKRAALLQDKCARDTHAMLVVKGSVSDITKALKDTEHQIACINSPLETVLAGSNQEIFDIKSLLSKTGLDSTILKIPYAFHSSQMDPILPGLKTFASAVTFHKPKIPVLCPLDGGVVNDIGKFDAEYVVRHCREPVNMFEALLEARSGRVITDQTTMMEIGPHPAVSSMIKASLGPQITTLGTSQRGREIWQVLGSTLGSLYMAGADIRWAEYHRDFKTSHKVLSLPAYSWDTKHYWIQYINDWSLRKGDPPLPVAYTPRLESTTIHRVVEESGNSTKTHIVVEADIARKDLSPLVQGHEVDGIPLCTPSVYADITLTLGNYLLQRYRPNQDENLVDITEMTISKALILRAGATQQLLQAHAEIDWESQAAAIKFMSFDSKQNLQEHARCVLRFKDCGLQQVLQADVPHFKMKIEDLRAGISTGTTSRYNRPMVYRAIRPLARFHDDYRAIDEIVLNSNTLEATSRLSFGSVKRGGAFHTHPAIIDSLTQSCGFTMNCNDFSDLDVEVFMNHGWGSFQIFEPLDFDKEYVTYTRMKQGLDKLWLGDVVILDDDRVVASFGQIAIQGVPRRVLKVILSIESGNRSQKQPVQQKQAVLSAPASTTNIPAAVNLENGLSKLTKALSIIAEESGLALEDLTNSTVFADVGVDSLLGLTISARFKEELDIDLDFNALFYEHPTVGELKAALGNPSASTTGVSTPRWGDTNPTTATVTGVTTPATSEHSAMSQNDFHSALQIVSEESGLAVEELTDETNFADAGVDSLLSLVVVSRFRDELELDIQHETLFLECPTVADLKRLLMGKKDASSIKPLPAGNELPNSVPNEIKSATTAMHTASVKGAKQTQNESAAFTARKQAVDEYVHMYTTGFASPTPSPASTAPNENEKVVLVTGGTGSLGGHLVYHIAQLSDVKTVVCLNRVNKAEPYDRQYKAMRSKGIRFPENLKPKLLVLQTDTSKSMFGLSEDQYTTLVGSVTHLIHNAWPMSAKRSLAGFETQFQTMRNLIDFASKAASRGPENFKFTFQMVSSIGVVGHYGLGNSEKVTKVPEERVDIDSVLPNGYGDAKWGCERMLDETLHKHPDRFRTMAVRLGQIAGSKTSGYWNPMEHFGFLIKSSQTLGALPESSGTAYWTPVNDVAAALSDLTLSNCNPYPIYHVENPVGQPWSQLNTILSDALNIPSVIPFEEWMERVRAAPQHNNPAATLLEFLDSNYLRMSCGGLVLDVKKALEHSKSLNTVGAVSEEVVRKYVHIWKEIGFLN</sequence>
<keyword evidence="14" id="KW-1185">Reference proteome</keyword>
<dbReference type="GO" id="GO:0004312">
    <property type="term" value="F:fatty acid synthase activity"/>
    <property type="evidence" value="ECO:0007669"/>
    <property type="project" value="TreeGrafter"/>
</dbReference>
<feature type="region of interest" description="Disordered" evidence="9">
    <location>
        <begin position="348"/>
        <end position="367"/>
    </location>
</feature>
<evidence type="ECO:0000256" key="9">
    <source>
        <dbReference type="SAM" id="MobiDB-lite"/>
    </source>
</evidence>
<evidence type="ECO:0000259" key="12">
    <source>
        <dbReference type="PROSITE" id="PS52019"/>
    </source>
</evidence>
<dbReference type="GO" id="GO:0004315">
    <property type="term" value="F:3-oxoacyl-[acyl-carrier-protein] synthase activity"/>
    <property type="evidence" value="ECO:0007669"/>
    <property type="project" value="InterPro"/>
</dbReference>
<accession>A0A6A6XVA9</accession>
<keyword evidence="3" id="KW-0808">Transferase</keyword>
<evidence type="ECO:0000259" key="10">
    <source>
        <dbReference type="PROSITE" id="PS50075"/>
    </source>
</evidence>
<dbReference type="InterPro" id="IPR014043">
    <property type="entry name" value="Acyl_transferase_dom"/>
</dbReference>
<feature type="region of interest" description="C-terminal hotdog fold" evidence="8">
    <location>
        <begin position="1443"/>
        <end position="1590"/>
    </location>
</feature>
<dbReference type="InterPro" id="IPR001227">
    <property type="entry name" value="Ac_transferase_dom_sf"/>
</dbReference>
<dbReference type="GO" id="GO:0044550">
    <property type="term" value="P:secondary metabolite biosynthetic process"/>
    <property type="evidence" value="ECO:0007669"/>
    <property type="project" value="TreeGrafter"/>
</dbReference>
<evidence type="ECO:0000256" key="2">
    <source>
        <dbReference type="ARBA" id="ARBA00022553"/>
    </source>
</evidence>
<evidence type="ECO:0000313" key="13">
    <source>
        <dbReference type="EMBL" id="KAF2800329.1"/>
    </source>
</evidence>
<comment type="function">
    <text evidence="7">Non-reducing polyketide synthase; part of a gene cluster that mediates the biosynthesis of a yet unidentified natural product.</text>
</comment>
<dbReference type="Pfam" id="PF02801">
    <property type="entry name" value="Ketoacyl-synt_C"/>
    <property type="match status" value="1"/>
</dbReference>
<dbReference type="InterPro" id="IPR020806">
    <property type="entry name" value="PKS_PP-bd"/>
</dbReference>
<dbReference type="PROSITE" id="PS50075">
    <property type="entry name" value="CARRIER"/>
    <property type="match status" value="2"/>
</dbReference>
<reference evidence="13" key="1">
    <citation type="journal article" date="2020" name="Stud. Mycol.">
        <title>101 Dothideomycetes genomes: a test case for predicting lifestyles and emergence of pathogens.</title>
        <authorList>
            <person name="Haridas S."/>
            <person name="Albert R."/>
            <person name="Binder M."/>
            <person name="Bloem J."/>
            <person name="Labutti K."/>
            <person name="Salamov A."/>
            <person name="Andreopoulos B."/>
            <person name="Baker S."/>
            <person name="Barry K."/>
            <person name="Bills G."/>
            <person name="Bluhm B."/>
            <person name="Cannon C."/>
            <person name="Castanera R."/>
            <person name="Culley D."/>
            <person name="Daum C."/>
            <person name="Ezra D."/>
            <person name="Gonzalez J."/>
            <person name="Henrissat B."/>
            <person name="Kuo A."/>
            <person name="Liang C."/>
            <person name="Lipzen A."/>
            <person name="Lutzoni F."/>
            <person name="Magnuson J."/>
            <person name="Mondo S."/>
            <person name="Nolan M."/>
            <person name="Ohm R."/>
            <person name="Pangilinan J."/>
            <person name="Park H.-J."/>
            <person name="Ramirez L."/>
            <person name="Alfaro M."/>
            <person name="Sun H."/>
            <person name="Tritt A."/>
            <person name="Yoshinaga Y."/>
            <person name="Zwiers L.-H."/>
            <person name="Turgeon B."/>
            <person name="Goodwin S."/>
            <person name="Spatafora J."/>
            <person name="Crous P."/>
            <person name="Grigoriev I."/>
        </authorList>
    </citation>
    <scope>NUCLEOTIDE SEQUENCE</scope>
    <source>
        <strain evidence="13">CBS 109.77</strain>
    </source>
</reference>
<keyword evidence="1" id="KW-0596">Phosphopantetheine</keyword>
<dbReference type="InterPro" id="IPR032088">
    <property type="entry name" value="SAT"/>
</dbReference>
<dbReference type="PROSITE" id="PS52019">
    <property type="entry name" value="PKS_MFAS_DH"/>
    <property type="match status" value="1"/>
</dbReference>
<dbReference type="GO" id="GO:0031177">
    <property type="term" value="F:phosphopantetheine binding"/>
    <property type="evidence" value="ECO:0007669"/>
    <property type="project" value="InterPro"/>
</dbReference>
<dbReference type="Pfam" id="PF16073">
    <property type="entry name" value="SAT"/>
    <property type="match status" value="1"/>
</dbReference>
<dbReference type="InterPro" id="IPR036291">
    <property type="entry name" value="NAD(P)-bd_dom_sf"/>
</dbReference>
<dbReference type="Gene3D" id="3.30.70.3290">
    <property type="match status" value="1"/>
</dbReference>
<dbReference type="Pfam" id="PF00109">
    <property type="entry name" value="ketoacyl-synt"/>
    <property type="match status" value="1"/>
</dbReference>
<evidence type="ECO:0000256" key="4">
    <source>
        <dbReference type="ARBA" id="ARBA00022737"/>
    </source>
</evidence>
<dbReference type="Gene3D" id="1.10.1200.10">
    <property type="entry name" value="ACP-like"/>
    <property type="match status" value="2"/>
</dbReference>
<dbReference type="Gene3D" id="3.40.50.720">
    <property type="entry name" value="NAD(P)-binding Rossmann-like Domain"/>
    <property type="match status" value="1"/>
</dbReference>
<dbReference type="InterPro" id="IPR016039">
    <property type="entry name" value="Thiolase-like"/>
</dbReference>
<feature type="compositionally biased region" description="Polar residues" evidence="9">
    <location>
        <begin position="348"/>
        <end position="362"/>
    </location>
</feature>
<dbReference type="InterPro" id="IPR014030">
    <property type="entry name" value="Ketoacyl_synth_N"/>
</dbReference>
<dbReference type="InterPro" id="IPR009081">
    <property type="entry name" value="PP-bd_ACP"/>
</dbReference>
<dbReference type="InterPro" id="IPR042104">
    <property type="entry name" value="PKS_dehydratase_sf"/>
</dbReference>
<dbReference type="PROSITE" id="PS00606">
    <property type="entry name" value="KS3_1"/>
    <property type="match status" value="1"/>
</dbReference>
<dbReference type="SUPFAM" id="SSF47336">
    <property type="entry name" value="ACP-like"/>
    <property type="match status" value="2"/>
</dbReference>
<dbReference type="InterPro" id="IPR050091">
    <property type="entry name" value="PKS_NRPS_Biosynth_Enz"/>
</dbReference>
<evidence type="ECO:0000259" key="11">
    <source>
        <dbReference type="PROSITE" id="PS52004"/>
    </source>
</evidence>
<dbReference type="InterPro" id="IPR013120">
    <property type="entry name" value="FAR_NAD-bd"/>
</dbReference>
<dbReference type="InterPro" id="IPR030918">
    <property type="entry name" value="PT_fungal_PKS"/>
</dbReference>
<dbReference type="SUPFAM" id="SSF52151">
    <property type="entry name" value="FabD/lysophospholipase-like"/>
    <property type="match status" value="1"/>
</dbReference>
<dbReference type="FunFam" id="3.10.129.110:FF:000001">
    <property type="entry name" value="Sterigmatocystin biosynthesis polyketide synthase"/>
    <property type="match status" value="1"/>
</dbReference>
<feature type="domain" description="PKS/mFAS DH" evidence="12">
    <location>
        <begin position="1284"/>
        <end position="1590"/>
    </location>
</feature>
<evidence type="ECO:0000256" key="8">
    <source>
        <dbReference type="PROSITE-ProRule" id="PRU01363"/>
    </source>
</evidence>
<dbReference type="PANTHER" id="PTHR43775">
    <property type="entry name" value="FATTY ACID SYNTHASE"/>
    <property type="match status" value="1"/>
</dbReference>
<keyword evidence="2" id="KW-0597">Phosphoprotein</keyword>
<dbReference type="NCBIfam" id="TIGR04532">
    <property type="entry name" value="PT_fungal_PKS"/>
    <property type="match status" value="1"/>
</dbReference>
<evidence type="ECO:0000256" key="3">
    <source>
        <dbReference type="ARBA" id="ARBA00022679"/>
    </source>
</evidence>
<feature type="domain" description="Carrier" evidence="10">
    <location>
        <begin position="1744"/>
        <end position="1819"/>
    </location>
</feature>
<dbReference type="SUPFAM" id="SSF53901">
    <property type="entry name" value="Thiolase-like"/>
    <property type="match status" value="1"/>
</dbReference>
<dbReference type="PANTHER" id="PTHR43775:SF40">
    <property type="entry name" value="NORSOLORINIC ACID SYNTHASE STCA"/>
    <property type="match status" value="1"/>
</dbReference>
<dbReference type="Gene3D" id="3.40.366.10">
    <property type="entry name" value="Malonyl-Coenzyme A Acyl Carrier Protein, domain 2"/>
    <property type="match status" value="2"/>
</dbReference>
<dbReference type="SUPFAM" id="SSF51735">
    <property type="entry name" value="NAD(P)-binding Rossmann-fold domains"/>
    <property type="match status" value="1"/>
</dbReference>
<dbReference type="SMART" id="SM00827">
    <property type="entry name" value="PKS_AT"/>
    <property type="match status" value="1"/>
</dbReference>
<dbReference type="CDD" id="cd00833">
    <property type="entry name" value="PKS"/>
    <property type="match status" value="1"/>
</dbReference>
<protein>
    <submittedName>
        <fullName evidence="13">Ketoacyl-synt-domain-containing protein</fullName>
    </submittedName>
</protein>
<dbReference type="InterPro" id="IPR006162">
    <property type="entry name" value="Ppantetheine_attach_site"/>
</dbReference>
<dbReference type="SMART" id="SM00823">
    <property type="entry name" value="PKS_PP"/>
    <property type="match status" value="2"/>
</dbReference>
<dbReference type="FunFam" id="3.40.47.10:FF:000031">
    <property type="entry name" value="Sterigmatocystin biosynthesis polyketide synthase"/>
    <property type="match status" value="1"/>
</dbReference>
<dbReference type="EMBL" id="MU001749">
    <property type="protein sequence ID" value="KAF2800329.1"/>
    <property type="molecule type" value="Genomic_DNA"/>
</dbReference>
<dbReference type="InterPro" id="IPR036736">
    <property type="entry name" value="ACP-like_sf"/>
</dbReference>
<organism evidence="13 14">
    <name type="scientific">Melanomma pulvis-pyrius CBS 109.77</name>
    <dbReference type="NCBI Taxonomy" id="1314802"/>
    <lineage>
        <taxon>Eukaryota</taxon>
        <taxon>Fungi</taxon>
        <taxon>Dikarya</taxon>
        <taxon>Ascomycota</taxon>
        <taxon>Pezizomycotina</taxon>
        <taxon>Dothideomycetes</taxon>
        <taxon>Pleosporomycetidae</taxon>
        <taxon>Pleosporales</taxon>
        <taxon>Melanommataceae</taxon>
        <taxon>Melanomma</taxon>
    </lineage>
</organism>
<evidence type="ECO:0000256" key="1">
    <source>
        <dbReference type="ARBA" id="ARBA00022450"/>
    </source>
</evidence>
<gene>
    <name evidence="13" type="ORF">K505DRAFT_228957</name>
</gene>
<feature type="region of interest" description="Disordered" evidence="9">
    <location>
        <begin position="1703"/>
        <end position="1723"/>
    </location>
</feature>
<dbReference type="GO" id="GO:0006633">
    <property type="term" value="P:fatty acid biosynthetic process"/>
    <property type="evidence" value="ECO:0007669"/>
    <property type="project" value="InterPro"/>
</dbReference>
<feature type="domain" description="Carrier" evidence="10">
    <location>
        <begin position="1629"/>
        <end position="1707"/>
    </location>
</feature>
<dbReference type="SMART" id="SM00825">
    <property type="entry name" value="PKS_KS"/>
    <property type="match status" value="1"/>
</dbReference>
<dbReference type="InterPro" id="IPR020841">
    <property type="entry name" value="PKS_Beta-ketoAc_synthase_dom"/>
</dbReference>
<evidence type="ECO:0000256" key="5">
    <source>
        <dbReference type="ARBA" id="ARBA00023268"/>
    </source>
</evidence>
<dbReference type="InterPro" id="IPR016035">
    <property type="entry name" value="Acyl_Trfase/lysoPLipase"/>
</dbReference>
<feature type="active site" description="Proton donor; for dehydratase activity" evidence="8">
    <location>
        <position position="1503"/>
    </location>
</feature>
<dbReference type="Pfam" id="PF22621">
    <property type="entry name" value="CurL-like_PKS_C"/>
    <property type="match status" value="1"/>
</dbReference>
<keyword evidence="5" id="KW-0511">Multifunctional enzyme</keyword>